<dbReference type="Gene3D" id="1.25.40.10">
    <property type="entry name" value="Tetratricopeptide repeat domain"/>
    <property type="match status" value="1"/>
</dbReference>
<evidence type="ECO:0000256" key="1">
    <source>
        <dbReference type="ARBA" id="ARBA00022737"/>
    </source>
</evidence>
<accession>A0A7J5Z8V7</accession>
<proteinExistence type="predicted"/>
<evidence type="ECO:0000256" key="2">
    <source>
        <dbReference type="ARBA" id="ARBA00022803"/>
    </source>
</evidence>
<organism evidence="3 4">
    <name type="scientific">Dissostichus mawsoni</name>
    <name type="common">Antarctic cod</name>
    <dbReference type="NCBI Taxonomy" id="36200"/>
    <lineage>
        <taxon>Eukaryota</taxon>
        <taxon>Metazoa</taxon>
        <taxon>Chordata</taxon>
        <taxon>Craniata</taxon>
        <taxon>Vertebrata</taxon>
        <taxon>Euteleostomi</taxon>
        <taxon>Actinopterygii</taxon>
        <taxon>Neopterygii</taxon>
        <taxon>Teleostei</taxon>
        <taxon>Neoteleostei</taxon>
        <taxon>Acanthomorphata</taxon>
        <taxon>Eupercaria</taxon>
        <taxon>Perciformes</taxon>
        <taxon>Notothenioidei</taxon>
        <taxon>Nototheniidae</taxon>
        <taxon>Dissostichus</taxon>
    </lineage>
</organism>
<sequence length="96" mass="10560">MTQAENENEQAAIASLQSLQEVLLLFQEASLMNPDSVDPDLQTGLGRADQRCSQQQMSANIWDALRIAVSTMDRPDLSEAAEARDLDLLMGAFHLV</sequence>
<name>A0A7J5Z8V7_DISMA</name>
<dbReference type="Proteomes" id="UP000518266">
    <property type="component" value="Unassembled WGS sequence"/>
</dbReference>
<dbReference type="GO" id="GO:0005829">
    <property type="term" value="C:cytosol"/>
    <property type="evidence" value="ECO:0007669"/>
    <property type="project" value="TreeGrafter"/>
</dbReference>
<dbReference type="AlphaFoldDB" id="A0A7J5Z8V7"/>
<dbReference type="SUPFAM" id="SSF48452">
    <property type="entry name" value="TPR-like"/>
    <property type="match status" value="1"/>
</dbReference>
<dbReference type="PANTHER" id="PTHR10130:SF10">
    <property type="entry name" value="PEX5-RELATED PROTEIN-LIKE ISOFORM X1"/>
    <property type="match status" value="1"/>
</dbReference>
<dbReference type="OrthoDB" id="10006023at2759"/>
<dbReference type="InterPro" id="IPR011990">
    <property type="entry name" value="TPR-like_helical_dom_sf"/>
</dbReference>
<keyword evidence="4" id="KW-1185">Reference proteome</keyword>
<gene>
    <name evidence="3" type="ORF">F7725_010792</name>
</gene>
<dbReference type="EMBL" id="JAAKFY010000004">
    <property type="protein sequence ID" value="KAF3857591.1"/>
    <property type="molecule type" value="Genomic_DNA"/>
</dbReference>
<comment type="caution">
    <text evidence="3">The sequence shown here is derived from an EMBL/GenBank/DDBJ whole genome shotgun (WGS) entry which is preliminary data.</text>
</comment>
<dbReference type="GO" id="GO:0005052">
    <property type="term" value="F:peroxisome matrix targeting signal-1 binding"/>
    <property type="evidence" value="ECO:0007669"/>
    <property type="project" value="TreeGrafter"/>
</dbReference>
<dbReference type="PANTHER" id="PTHR10130">
    <property type="entry name" value="PEROXISOMAL TARGETING SIGNAL 1 RECEPTOR PEX5"/>
    <property type="match status" value="1"/>
</dbReference>
<evidence type="ECO:0000313" key="3">
    <source>
        <dbReference type="EMBL" id="KAF3857591.1"/>
    </source>
</evidence>
<dbReference type="InterPro" id="IPR024111">
    <property type="entry name" value="PEX5/PEX5L"/>
</dbReference>
<dbReference type="GO" id="GO:0016560">
    <property type="term" value="P:protein import into peroxisome matrix, docking"/>
    <property type="evidence" value="ECO:0007669"/>
    <property type="project" value="TreeGrafter"/>
</dbReference>
<keyword evidence="1" id="KW-0677">Repeat</keyword>
<reference evidence="3 4" key="1">
    <citation type="submission" date="2020-03" db="EMBL/GenBank/DDBJ databases">
        <title>Dissostichus mawsoni Genome sequencing and assembly.</title>
        <authorList>
            <person name="Park H."/>
        </authorList>
    </citation>
    <scope>NUCLEOTIDE SEQUENCE [LARGE SCALE GENOMIC DNA]</scope>
    <source>
        <strain evidence="3">DM0001</strain>
        <tissue evidence="3">Muscle</tissue>
    </source>
</reference>
<keyword evidence="2" id="KW-0802">TPR repeat</keyword>
<evidence type="ECO:0000313" key="4">
    <source>
        <dbReference type="Proteomes" id="UP000518266"/>
    </source>
</evidence>
<protein>
    <submittedName>
        <fullName evidence="3">Uncharacterized protein</fullName>
    </submittedName>
</protein>
<dbReference type="GO" id="GO:0005778">
    <property type="term" value="C:peroxisomal membrane"/>
    <property type="evidence" value="ECO:0007669"/>
    <property type="project" value="TreeGrafter"/>
</dbReference>